<accession>A0A317TAT7</accession>
<evidence type="ECO:0000256" key="1">
    <source>
        <dbReference type="ARBA" id="ARBA00010272"/>
    </source>
</evidence>
<dbReference type="InterPro" id="IPR002767">
    <property type="entry name" value="Thiamine_BP"/>
</dbReference>
<protein>
    <recommendedName>
        <fullName evidence="2">Thiamine-binding protein domain-containing protein</fullName>
    </recommendedName>
</protein>
<comment type="similarity">
    <text evidence="1">Belongs to the UPF0045 family.</text>
</comment>
<dbReference type="GO" id="GO:0005829">
    <property type="term" value="C:cytosol"/>
    <property type="evidence" value="ECO:0007669"/>
    <property type="project" value="TreeGrafter"/>
</dbReference>
<dbReference type="PANTHER" id="PTHR33777:SF1">
    <property type="entry name" value="UPF0045 PROTEIN ECM15"/>
    <property type="match status" value="1"/>
</dbReference>
<dbReference type="PANTHER" id="PTHR33777">
    <property type="entry name" value="UPF0045 PROTEIN ECM15"/>
    <property type="match status" value="1"/>
</dbReference>
<dbReference type="SUPFAM" id="SSF89957">
    <property type="entry name" value="MTH1187/YkoF-like"/>
    <property type="match status" value="1"/>
</dbReference>
<dbReference type="NCBIfam" id="TIGR00106">
    <property type="entry name" value="MTH1187 family thiamine-binding protein"/>
    <property type="match status" value="1"/>
</dbReference>
<proteinExistence type="inferred from homology"/>
<name>A0A317TAT7_9CHLB</name>
<reference evidence="4" key="1">
    <citation type="submission" date="2017-10" db="EMBL/GenBank/DDBJ databases">
        <authorList>
            <person name="Gaisin V.A."/>
            <person name="Rysina M.S."/>
            <person name="Grouzdev D.S."/>
        </authorList>
    </citation>
    <scope>NUCLEOTIDE SEQUENCE [LARGE SCALE GENOMIC DNA]</scope>
    <source>
        <strain evidence="4">V1</strain>
    </source>
</reference>
<dbReference type="AlphaFoldDB" id="A0A317TAT7"/>
<evidence type="ECO:0000313" key="3">
    <source>
        <dbReference type="EMBL" id="PWW82786.1"/>
    </source>
</evidence>
<dbReference type="EMBL" id="PDNZ01000002">
    <property type="protein sequence ID" value="PWW82786.1"/>
    <property type="molecule type" value="Genomic_DNA"/>
</dbReference>
<dbReference type="Pfam" id="PF01910">
    <property type="entry name" value="Thiamine_BP"/>
    <property type="match status" value="1"/>
</dbReference>
<comment type="caution">
    <text evidence="3">The sequence shown here is derived from an EMBL/GenBank/DDBJ whole genome shotgun (WGS) entry which is preliminary data.</text>
</comment>
<gene>
    <name evidence="3" type="ORF">CR164_03335</name>
</gene>
<feature type="domain" description="Thiamine-binding protein" evidence="2">
    <location>
        <begin position="4"/>
        <end position="95"/>
    </location>
</feature>
<dbReference type="OrthoDB" id="5886358at2"/>
<evidence type="ECO:0000313" key="4">
    <source>
        <dbReference type="Proteomes" id="UP000246278"/>
    </source>
</evidence>
<evidence type="ECO:0000259" key="2">
    <source>
        <dbReference type="Pfam" id="PF01910"/>
    </source>
</evidence>
<dbReference type="RefSeq" id="WP_110022504.1">
    <property type="nucleotide sequence ID" value="NZ_PDNZ01000002.1"/>
</dbReference>
<organism evidence="3 4">
    <name type="scientific">Prosthecochloris marina</name>
    <dbReference type="NCBI Taxonomy" id="2017681"/>
    <lineage>
        <taxon>Bacteria</taxon>
        <taxon>Pseudomonadati</taxon>
        <taxon>Chlorobiota</taxon>
        <taxon>Chlorobiia</taxon>
        <taxon>Chlorobiales</taxon>
        <taxon>Chlorobiaceae</taxon>
        <taxon>Prosthecochloris</taxon>
    </lineage>
</organism>
<dbReference type="InterPro" id="IPR029756">
    <property type="entry name" value="MTH1187/YkoF-like"/>
</dbReference>
<dbReference type="Proteomes" id="UP000246278">
    <property type="component" value="Unassembled WGS sequence"/>
</dbReference>
<sequence length="107" mass="11632">MALMDITVVPLDKGSKGLSAGVAELQNILQKSGLDYRLHDMGTTVSGSATELFAVAERLHEHLFTAGTQRVYTVIKIDDRRDREVTIGEKVASVERRMGSSGTSPRS</sequence>
<keyword evidence="4" id="KW-1185">Reference proteome</keyword>
<dbReference type="Gene3D" id="3.30.70.930">
    <property type="match status" value="1"/>
</dbReference>
<dbReference type="InterPro" id="IPR051614">
    <property type="entry name" value="UPF0045_domain"/>
</dbReference>